<name>A0A1D2ME75_ORCCI</name>
<dbReference type="PANTHER" id="PTHR23324">
    <property type="entry name" value="SEC14 RELATED PROTEIN"/>
    <property type="match status" value="1"/>
</dbReference>
<dbReference type="CDD" id="cd00170">
    <property type="entry name" value="SEC14"/>
    <property type="match status" value="1"/>
</dbReference>
<evidence type="ECO:0000313" key="3">
    <source>
        <dbReference type="Proteomes" id="UP000094527"/>
    </source>
</evidence>
<evidence type="ECO:0000313" key="2">
    <source>
        <dbReference type="EMBL" id="ODM91318.1"/>
    </source>
</evidence>
<dbReference type="InterPro" id="IPR036865">
    <property type="entry name" value="CRAL-TRIO_dom_sf"/>
</dbReference>
<keyword evidence="3" id="KW-1185">Reference proteome</keyword>
<gene>
    <name evidence="2" type="ORF">Ocin01_15367</name>
</gene>
<reference evidence="2 3" key="1">
    <citation type="journal article" date="2016" name="Genome Biol. Evol.">
        <title>Gene Family Evolution Reflects Adaptation to Soil Environmental Stressors in the Genome of the Collembolan Orchesella cincta.</title>
        <authorList>
            <person name="Faddeeva-Vakhrusheva A."/>
            <person name="Derks M.F."/>
            <person name="Anvar S.Y."/>
            <person name="Agamennone V."/>
            <person name="Suring W."/>
            <person name="Smit S."/>
            <person name="van Straalen N.M."/>
            <person name="Roelofs D."/>
        </authorList>
    </citation>
    <scope>NUCLEOTIDE SEQUENCE [LARGE SCALE GENOMIC DNA]</scope>
    <source>
        <tissue evidence="2">Mixed pool</tissue>
    </source>
</reference>
<dbReference type="Gene3D" id="3.40.525.10">
    <property type="entry name" value="CRAL-TRIO lipid binding domain"/>
    <property type="match status" value="1"/>
</dbReference>
<dbReference type="InterPro" id="IPR001251">
    <property type="entry name" value="CRAL-TRIO_dom"/>
</dbReference>
<comment type="caution">
    <text evidence="2">The sequence shown here is derived from an EMBL/GenBank/DDBJ whole genome shotgun (WGS) entry which is preliminary data.</text>
</comment>
<dbReference type="SUPFAM" id="SSF52087">
    <property type="entry name" value="CRAL/TRIO domain"/>
    <property type="match status" value="1"/>
</dbReference>
<dbReference type="InterPro" id="IPR051064">
    <property type="entry name" value="SEC14/CRAL-TRIO_domain"/>
</dbReference>
<protein>
    <submittedName>
        <fullName evidence="2">SEC14-like protein 2</fullName>
    </submittedName>
</protein>
<organism evidence="2 3">
    <name type="scientific">Orchesella cincta</name>
    <name type="common">Springtail</name>
    <name type="synonym">Podura cincta</name>
    <dbReference type="NCBI Taxonomy" id="48709"/>
    <lineage>
        <taxon>Eukaryota</taxon>
        <taxon>Metazoa</taxon>
        <taxon>Ecdysozoa</taxon>
        <taxon>Arthropoda</taxon>
        <taxon>Hexapoda</taxon>
        <taxon>Collembola</taxon>
        <taxon>Entomobryomorpha</taxon>
        <taxon>Entomobryoidea</taxon>
        <taxon>Orchesellidae</taxon>
        <taxon>Orchesellinae</taxon>
        <taxon>Orchesella</taxon>
    </lineage>
</organism>
<dbReference type="Proteomes" id="UP000094527">
    <property type="component" value="Unassembled WGS sequence"/>
</dbReference>
<feature type="domain" description="CRAL-TRIO" evidence="1">
    <location>
        <begin position="22"/>
        <end position="188"/>
    </location>
</feature>
<dbReference type="GO" id="GO:0005737">
    <property type="term" value="C:cytoplasm"/>
    <property type="evidence" value="ECO:0007669"/>
    <property type="project" value="TreeGrafter"/>
</dbReference>
<dbReference type="OMA" id="KEEWSAY"/>
<evidence type="ECO:0000259" key="1">
    <source>
        <dbReference type="PROSITE" id="PS50191"/>
    </source>
</evidence>
<dbReference type="PANTHER" id="PTHR23324:SF87">
    <property type="entry name" value="CRAL-TRIO DOMAIN-CONTAINING PROTEIN C34C12.6"/>
    <property type="match status" value="1"/>
</dbReference>
<dbReference type="AlphaFoldDB" id="A0A1D2ME75"/>
<dbReference type="OrthoDB" id="1434354at2759"/>
<proteinExistence type="predicted"/>
<dbReference type="Pfam" id="PF00650">
    <property type="entry name" value="CRAL_TRIO"/>
    <property type="match status" value="1"/>
</dbReference>
<sequence>MDQAEQMLKENLRWRNQTHAEDWSEFREKYPYNLDTINKQGMPILTGNIGDWDLRAIAISGRSSQFIRYIDMIMEDAAETVTQFDFLVNMDNYNVITQGCGQCLQFYIALVNGGENHYPGLADKIVLINSPPIFGLVLQVIRPLMSRTTRESLKVLGQDKTQWTKVLWSIAERSQLRPEFGGTYRRKGE</sequence>
<dbReference type="EMBL" id="LJIJ01001595">
    <property type="protein sequence ID" value="ODM91318.1"/>
    <property type="molecule type" value="Genomic_DNA"/>
</dbReference>
<dbReference type="PROSITE" id="PS50191">
    <property type="entry name" value="CRAL_TRIO"/>
    <property type="match status" value="1"/>
</dbReference>
<accession>A0A1D2ME75</accession>
<dbReference type="SMART" id="SM00516">
    <property type="entry name" value="SEC14"/>
    <property type="match status" value="1"/>
</dbReference>
<dbReference type="STRING" id="48709.A0A1D2ME75"/>